<evidence type="ECO:0000256" key="2">
    <source>
        <dbReference type="ARBA" id="ARBA00022801"/>
    </source>
</evidence>
<dbReference type="SUPFAM" id="SSF55811">
    <property type="entry name" value="Nudix"/>
    <property type="match status" value="1"/>
</dbReference>
<dbReference type="PRINTS" id="PR00502">
    <property type="entry name" value="NUDIXFAMILY"/>
</dbReference>
<dbReference type="RefSeq" id="WP_377917769.1">
    <property type="nucleotide sequence ID" value="NZ_JBHRZT010000070.1"/>
</dbReference>
<dbReference type="PANTHER" id="PTHR43046">
    <property type="entry name" value="GDP-MANNOSE MANNOSYL HYDROLASE"/>
    <property type="match status" value="1"/>
</dbReference>
<accession>A0ABV8B7Q5</accession>
<dbReference type="PROSITE" id="PS00893">
    <property type="entry name" value="NUDIX_BOX"/>
    <property type="match status" value="1"/>
</dbReference>
<evidence type="ECO:0000313" key="6">
    <source>
        <dbReference type="EMBL" id="MFC3885406.1"/>
    </source>
</evidence>
<sequence>MNEILSHKLAVAVMVMNRDHKFLLVKSYKRGWEFPGGFVGIGESIKEAAIREVKEESGIDIQLTNFLGIEQDVAKSTCVVIFKGTPVSGKFAASDENQDVGYFTFDEAMSMITLGKFRDRIVRCLKEKEIPFFIEK</sequence>
<organism evidence="6 7">
    <name type="scientific">Bacillus songklensis</name>
    <dbReference type="NCBI Taxonomy" id="1069116"/>
    <lineage>
        <taxon>Bacteria</taxon>
        <taxon>Bacillati</taxon>
        <taxon>Bacillota</taxon>
        <taxon>Bacilli</taxon>
        <taxon>Bacillales</taxon>
        <taxon>Bacillaceae</taxon>
        <taxon>Bacillus</taxon>
    </lineage>
</organism>
<dbReference type="PANTHER" id="PTHR43046:SF12">
    <property type="entry name" value="GDP-MANNOSE MANNOSYL HYDROLASE"/>
    <property type="match status" value="1"/>
</dbReference>
<dbReference type="GO" id="GO:0016787">
    <property type="term" value="F:hydrolase activity"/>
    <property type="evidence" value="ECO:0007669"/>
    <property type="project" value="UniProtKB-KW"/>
</dbReference>
<dbReference type="CDD" id="cd02883">
    <property type="entry name" value="NUDIX_Hydrolase"/>
    <property type="match status" value="1"/>
</dbReference>
<reference evidence="7" key="1">
    <citation type="journal article" date="2019" name="Int. J. Syst. Evol. Microbiol.">
        <title>The Global Catalogue of Microorganisms (GCM) 10K type strain sequencing project: providing services to taxonomists for standard genome sequencing and annotation.</title>
        <authorList>
            <consortium name="The Broad Institute Genomics Platform"/>
            <consortium name="The Broad Institute Genome Sequencing Center for Infectious Disease"/>
            <person name="Wu L."/>
            <person name="Ma J."/>
        </authorList>
    </citation>
    <scope>NUCLEOTIDE SEQUENCE [LARGE SCALE GENOMIC DNA]</scope>
    <source>
        <strain evidence="7">CCUG 61889</strain>
    </source>
</reference>
<dbReference type="InterPro" id="IPR015797">
    <property type="entry name" value="NUDIX_hydrolase-like_dom_sf"/>
</dbReference>
<evidence type="ECO:0000256" key="1">
    <source>
        <dbReference type="ARBA" id="ARBA00001946"/>
    </source>
</evidence>
<dbReference type="Gene3D" id="3.90.79.10">
    <property type="entry name" value="Nucleoside Triphosphate Pyrophosphohydrolase"/>
    <property type="match status" value="1"/>
</dbReference>
<dbReference type="InterPro" id="IPR020476">
    <property type="entry name" value="Nudix_hydrolase"/>
</dbReference>
<dbReference type="InterPro" id="IPR020084">
    <property type="entry name" value="NUDIX_hydrolase_CS"/>
</dbReference>
<dbReference type="InterPro" id="IPR000086">
    <property type="entry name" value="NUDIX_hydrolase_dom"/>
</dbReference>
<keyword evidence="2 4" id="KW-0378">Hydrolase</keyword>
<dbReference type="PROSITE" id="PS51462">
    <property type="entry name" value="NUDIX"/>
    <property type="match status" value="1"/>
</dbReference>
<evidence type="ECO:0000256" key="4">
    <source>
        <dbReference type="RuleBase" id="RU003476"/>
    </source>
</evidence>
<proteinExistence type="inferred from homology"/>
<evidence type="ECO:0000313" key="7">
    <source>
        <dbReference type="Proteomes" id="UP001595752"/>
    </source>
</evidence>
<comment type="caution">
    <text evidence="6">The sequence shown here is derived from an EMBL/GenBank/DDBJ whole genome shotgun (WGS) entry which is preliminary data.</text>
</comment>
<feature type="domain" description="Nudix hydrolase" evidence="5">
    <location>
        <begin position="6"/>
        <end position="125"/>
    </location>
</feature>
<name>A0ABV8B7Q5_9BACI</name>
<dbReference type="EMBL" id="JBHRZT010000070">
    <property type="protein sequence ID" value="MFC3885406.1"/>
    <property type="molecule type" value="Genomic_DNA"/>
</dbReference>
<evidence type="ECO:0000259" key="5">
    <source>
        <dbReference type="PROSITE" id="PS51462"/>
    </source>
</evidence>
<protein>
    <submittedName>
        <fullName evidence="6">NUDIX hydrolase</fullName>
    </submittedName>
</protein>
<dbReference type="Pfam" id="PF00293">
    <property type="entry name" value="NUDIX"/>
    <property type="match status" value="1"/>
</dbReference>
<keyword evidence="3" id="KW-0460">Magnesium</keyword>
<evidence type="ECO:0000256" key="3">
    <source>
        <dbReference type="ARBA" id="ARBA00022842"/>
    </source>
</evidence>
<keyword evidence="7" id="KW-1185">Reference proteome</keyword>
<comment type="similarity">
    <text evidence="4">Belongs to the Nudix hydrolase family.</text>
</comment>
<dbReference type="Proteomes" id="UP001595752">
    <property type="component" value="Unassembled WGS sequence"/>
</dbReference>
<comment type="cofactor">
    <cofactor evidence="1">
        <name>Mg(2+)</name>
        <dbReference type="ChEBI" id="CHEBI:18420"/>
    </cofactor>
</comment>
<gene>
    <name evidence="6" type="ORF">ACFOU2_18730</name>
</gene>